<gene>
    <name evidence="2" type="ORF">ACFQGB_00490</name>
</gene>
<dbReference type="EMBL" id="JBHSXN010000001">
    <property type="protein sequence ID" value="MFC6951326.1"/>
    <property type="molecule type" value="Genomic_DNA"/>
</dbReference>
<accession>A0ABD5VBM2</accession>
<evidence type="ECO:0000256" key="1">
    <source>
        <dbReference type="SAM" id="Phobius"/>
    </source>
</evidence>
<name>A0ABD5VBM2_9EURY</name>
<dbReference type="AlphaFoldDB" id="A0ABD5VBM2"/>
<comment type="caution">
    <text evidence="2">The sequence shown here is derived from an EMBL/GenBank/DDBJ whole genome shotgun (WGS) entry which is preliminary data.</text>
</comment>
<feature type="transmembrane region" description="Helical" evidence="1">
    <location>
        <begin position="39"/>
        <end position="58"/>
    </location>
</feature>
<reference evidence="2 3" key="1">
    <citation type="journal article" date="2019" name="Int. J. Syst. Evol. Microbiol.">
        <title>The Global Catalogue of Microorganisms (GCM) 10K type strain sequencing project: providing services to taxonomists for standard genome sequencing and annotation.</title>
        <authorList>
            <consortium name="The Broad Institute Genomics Platform"/>
            <consortium name="The Broad Institute Genome Sequencing Center for Infectious Disease"/>
            <person name="Wu L."/>
            <person name="Ma J."/>
        </authorList>
    </citation>
    <scope>NUCLEOTIDE SEQUENCE [LARGE SCALE GENOMIC DNA]</scope>
    <source>
        <strain evidence="2 3">GX26</strain>
    </source>
</reference>
<keyword evidence="1" id="KW-1133">Transmembrane helix</keyword>
<keyword evidence="1" id="KW-0812">Transmembrane</keyword>
<keyword evidence="1" id="KW-0472">Membrane</keyword>
<organism evidence="2 3">
    <name type="scientific">Halorubellus litoreus</name>
    <dbReference type="NCBI Taxonomy" id="755308"/>
    <lineage>
        <taxon>Archaea</taxon>
        <taxon>Methanobacteriati</taxon>
        <taxon>Methanobacteriota</taxon>
        <taxon>Stenosarchaea group</taxon>
        <taxon>Halobacteria</taxon>
        <taxon>Halobacteriales</taxon>
        <taxon>Halorubellaceae</taxon>
        <taxon>Halorubellus</taxon>
    </lineage>
</organism>
<proteinExistence type="predicted"/>
<protein>
    <submittedName>
        <fullName evidence="2">Uncharacterized protein</fullName>
    </submittedName>
</protein>
<evidence type="ECO:0000313" key="3">
    <source>
        <dbReference type="Proteomes" id="UP001596395"/>
    </source>
</evidence>
<keyword evidence="3" id="KW-1185">Reference proteome</keyword>
<dbReference type="Proteomes" id="UP001596395">
    <property type="component" value="Unassembled WGS sequence"/>
</dbReference>
<dbReference type="RefSeq" id="WP_336348363.1">
    <property type="nucleotide sequence ID" value="NZ_JAZAQL010000001.1"/>
</dbReference>
<evidence type="ECO:0000313" key="2">
    <source>
        <dbReference type="EMBL" id="MFC6951326.1"/>
    </source>
</evidence>
<sequence>MRRADFVLAAIPGIVATGLFAERATAAVADSGGGAADTLATLPLFAVALVGALALICYEVTTANAIDA</sequence>